<comment type="similarity">
    <text evidence="2">Belongs to the terpene synthase family.</text>
</comment>
<dbReference type="GO" id="GO:0120251">
    <property type="term" value="P:hydrocarbon biosynthetic process"/>
    <property type="evidence" value="ECO:0007669"/>
    <property type="project" value="UniProtKB-ARBA"/>
</dbReference>
<dbReference type="InterPro" id="IPR008930">
    <property type="entry name" value="Terpenoid_cyclase/PrenylTrfase"/>
</dbReference>
<dbReference type="GO" id="GO:0016102">
    <property type="term" value="P:diterpenoid biosynthetic process"/>
    <property type="evidence" value="ECO:0007669"/>
    <property type="project" value="InterPro"/>
</dbReference>
<feature type="domain" description="Terpene synthase metal-binding" evidence="7">
    <location>
        <begin position="260"/>
        <end position="501"/>
    </location>
</feature>
<dbReference type="STRING" id="180498.A0A067L3D3"/>
<dbReference type="InterPro" id="IPR044814">
    <property type="entry name" value="Terpene_cyclase_plant_C1"/>
</dbReference>
<dbReference type="GO" id="GO:0000287">
    <property type="term" value="F:magnesium ion binding"/>
    <property type="evidence" value="ECO:0007669"/>
    <property type="project" value="InterPro"/>
</dbReference>
<keyword evidence="3" id="KW-0479">Metal-binding</keyword>
<dbReference type="InterPro" id="IPR050148">
    <property type="entry name" value="Terpene_synthase-like"/>
</dbReference>
<dbReference type="FunFam" id="1.10.600.10:FF:000007">
    <property type="entry name" value="Isoprene synthase, chloroplastic"/>
    <property type="match status" value="1"/>
</dbReference>
<dbReference type="EMBL" id="KK914353">
    <property type="protein sequence ID" value="KDP39015.1"/>
    <property type="molecule type" value="Genomic_DNA"/>
</dbReference>
<protein>
    <submittedName>
        <fullName evidence="8">Uncharacterized protein</fullName>
    </submittedName>
</protein>
<accession>A0A067L3D3</accession>
<evidence type="ECO:0000256" key="3">
    <source>
        <dbReference type="ARBA" id="ARBA00022723"/>
    </source>
</evidence>
<proteinExistence type="inferred from homology"/>
<evidence type="ECO:0000313" key="9">
    <source>
        <dbReference type="Proteomes" id="UP000027138"/>
    </source>
</evidence>
<evidence type="ECO:0000313" key="8">
    <source>
        <dbReference type="EMBL" id="KDP39015.1"/>
    </source>
</evidence>
<dbReference type="InterPro" id="IPR036965">
    <property type="entry name" value="Terpene_synth_N_sf"/>
</dbReference>
<dbReference type="InterPro" id="IPR005630">
    <property type="entry name" value="Terpene_synthase_metal-bd"/>
</dbReference>
<sequence length="558" mass="64860">MKPSSITNSGTASSALIPTINRRSANYHPNIWGDRFLSYDSNFMTIDNATHHQLEELKEEVRRTLVVTTNNSLQKLQLIDAIQRLGVDYHFEKEIEDELEKLYHENDDNENDLYTIALRFRLLRQQGFNASCEVFNQFKDDEGNFKKSLVCDAKGMLELYEATHVRVHGENTLDEALEFTTINLEWAATNLDYPLSYQISEALKQSIRKRLPRLEARRYVSFYQEDCSHNKALLKMAKLDFNLLQSLHKKELSEIFRWWKDLNFATKLPFARDRIVECYFWILSVFHEPQYSFARRILTKIIALASVLDDIYDVYGSLEELTLLTEIIQRWEVIDLYTEPLPEYMKHVYKALREVYREIEEELAKEGKFDRIQYAIGAMKEFVRSYYAEAKWLHEGYVPSMEEYMGVALVSSGNPMLTVTSFVGMGDIATKEALDWISNEPKIVRAGSTISRLMDDIVSYKLEKETGKIASAIECYKREYGVTEEEACNEFNKQIMNAWKDINQELLKPTAAWPMPLLMRPLNLARVMDILYKDGDNYTHVGKVAIDGITSLLIDPMS</sequence>
<dbReference type="OrthoDB" id="1877784at2759"/>
<dbReference type="SUPFAM" id="SSF48239">
    <property type="entry name" value="Terpenoid cyclases/Protein prenyltransferases"/>
    <property type="match status" value="1"/>
</dbReference>
<evidence type="ECO:0000256" key="2">
    <source>
        <dbReference type="ARBA" id="ARBA00006333"/>
    </source>
</evidence>
<dbReference type="AlphaFoldDB" id="A0A067L3D3"/>
<dbReference type="InterPro" id="IPR034741">
    <property type="entry name" value="Terpene_cyclase-like_1_C"/>
</dbReference>
<dbReference type="Pfam" id="PF03936">
    <property type="entry name" value="Terpene_synth_C"/>
    <property type="match status" value="1"/>
</dbReference>
<name>A0A067L3D3_JATCU</name>
<keyword evidence="4" id="KW-0460">Magnesium</keyword>
<organism evidence="8 9">
    <name type="scientific">Jatropha curcas</name>
    <name type="common">Barbados nut</name>
    <dbReference type="NCBI Taxonomy" id="180498"/>
    <lineage>
        <taxon>Eukaryota</taxon>
        <taxon>Viridiplantae</taxon>
        <taxon>Streptophyta</taxon>
        <taxon>Embryophyta</taxon>
        <taxon>Tracheophyta</taxon>
        <taxon>Spermatophyta</taxon>
        <taxon>Magnoliopsida</taxon>
        <taxon>eudicotyledons</taxon>
        <taxon>Gunneridae</taxon>
        <taxon>Pentapetalae</taxon>
        <taxon>rosids</taxon>
        <taxon>fabids</taxon>
        <taxon>Malpighiales</taxon>
        <taxon>Euphorbiaceae</taxon>
        <taxon>Crotonoideae</taxon>
        <taxon>Jatropheae</taxon>
        <taxon>Jatropha</taxon>
    </lineage>
</organism>
<reference evidence="8 9" key="1">
    <citation type="journal article" date="2014" name="PLoS ONE">
        <title>Global Analysis of Gene Expression Profiles in Physic Nut (Jatropha curcas L.) Seedlings Exposed to Salt Stress.</title>
        <authorList>
            <person name="Zhang L."/>
            <person name="Zhang C."/>
            <person name="Wu P."/>
            <person name="Chen Y."/>
            <person name="Li M."/>
            <person name="Jiang H."/>
            <person name="Wu G."/>
        </authorList>
    </citation>
    <scope>NUCLEOTIDE SEQUENCE [LARGE SCALE GENOMIC DNA]</scope>
    <source>
        <strain evidence="9">cv. GZQX0401</strain>
        <tissue evidence="8">Young leaves</tissue>
    </source>
</reference>
<dbReference type="SFLD" id="SFLDS00005">
    <property type="entry name" value="Isoprenoid_Synthase_Type_I"/>
    <property type="match status" value="1"/>
</dbReference>
<evidence type="ECO:0000259" key="7">
    <source>
        <dbReference type="Pfam" id="PF03936"/>
    </source>
</evidence>
<dbReference type="InterPro" id="IPR008949">
    <property type="entry name" value="Isoprenoid_synthase_dom_sf"/>
</dbReference>
<keyword evidence="9" id="KW-1185">Reference proteome</keyword>
<dbReference type="SFLD" id="SFLDG01019">
    <property type="entry name" value="Terpene_Cyclase_Like_1_C_Termi"/>
    <property type="match status" value="1"/>
</dbReference>
<dbReference type="Gene3D" id="1.10.600.10">
    <property type="entry name" value="Farnesyl Diphosphate Synthase"/>
    <property type="match status" value="1"/>
</dbReference>
<evidence type="ECO:0000259" key="6">
    <source>
        <dbReference type="Pfam" id="PF01397"/>
    </source>
</evidence>
<dbReference type="PANTHER" id="PTHR31225:SF221">
    <property type="entry name" value="(-)-GERMACRENE D SYNTHASE"/>
    <property type="match status" value="1"/>
</dbReference>
<comment type="cofactor">
    <cofactor evidence="1">
        <name>Mg(2+)</name>
        <dbReference type="ChEBI" id="CHEBI:18420"/>
    </cofactor>
</comment>
<gene>
    <name evidence="8" type="ORF">JCGZ_00772</name>
</gene>
<dbReference type="CDD" id="cd00684">
    <property type="entry name" value="Terpene_cyclase_plant_C1"/>
    <property type="match status" value="1"/>
</dbReference>
<dbReference type="SUPFAM" id="SSF48576">
    <property type="entry name" value="Terpenoid synthases"/>
    <property type="match status" value="1"/>
</dbReference>
<dbReference type="Pfam" id="PF01397">
    <property type="entry name" value="Terpene_synth"/>
    <property type="match status" value="1"/>
</dbReference>
<evidence type="ECO:0000256" key="5">
    <source>
        <dbReference type="ARBA" id="ARBA00023239"/>
    </source>
</evidence>
<evidence type="ECO:0000256" key="1">
    <source>
        <dbReference type="ARBA" id="ARBA00001946"/>
    </source>
</evidence>
<dbReference type="GO" id="GO:0010333">
    <property type="term" value="F:terpene synthase activity"/>
    <property type="evidence" value="ECO:0007669"/>
    <property type="project" value="InterPro"/>
</dbReference>
<dbReference type="InterPro" id="IPR001906">
    <property type="entry name" value="Terpene_synth_N"/>
</dbReference>
<keyword evidence="5" id="KW-0456">Lyase</keyword>
<dbReference type="PANTHER" id="PTHR31225">
    <property type="entry name" value="OS04G0344100 PROTEIN-RELATED"/>
    <property type="match status" value="1"/>
</dbReference>
<dbReference type="Proteomes" id="UP000027138">
    <property type="component" value="Unassembled WGS sequence"/>
</dbReference>
<dbReference type="Gene3D" id="1.50.10.130">
    <property type="entry name" value="Terpene synthase, N-terminal domain"/>
    <property type="match status" value="1"/>
</dbReference>
<feature type="domain" description="Terpene synthase N-terminal" evidence="6">
    <location>
        <begin position="31"/>
        <end position="203"/>
    </location>
</feature>
<dbReference type="FunFam" id="1.50.10.130:FF:000001">
    <property type="entry name" value="Isoprene synthase, chloroplastic"/>
    <property type="match status" value="1"/>
</dbReference>
<evidence type="ECO:0000256" key="4">
    <source>
        <dbReference type="ARBA" id="ARBA00022842"/>
    </source>
</evidence>